<reference evidence="2 3" key="1">
    <citation type="journal article" date="2016" name="Genome Announc.">
        <title>Complete Genome Sequence of Thiostrepton-Producing Streptomyces laurentii ATCC 31255.</title>
        <authorList>
            <person name="Doi K."/>
            <person name="Fujino Y."/>
            <person name="Nagayoshi Y."/>
            <person name="Ohshima T."/>
            <person name="Ogata S."/>
        </authorList>
    </citation>
    <scope>NUCLEOTIDE SEQUENCE [LARGE SCALE GENOMIC DNA]</scope>
    <source>
        <strain evidence="2 3">ATCC 31255</strain>
    </source>
</reference>
<accession>A0A169P6V4</accession>
<protein>
    <submittedName>
        <fullName evidence="2">Uncharacterized protein</fullName>
    </submittedName>
</protein>
<evidence type="ECO:0000313" key="2">
    <source>
        <dbReference type="EMBL" id="BAU86642.1"/>
    </source>
</evidence>
<dbReference type="EMBL" id="AP017424">
    <property type="protein sequence ID" value="BAU86642.1"/>
    <property type="molecule type" value="Genomic_DNA"/>
</dbReference>
<organism evidence="2 3">
    <name type="scientific">Streptomyces laurentii</name>
    <dbReference type="NCBI Taxonomy" id="39478"/>
    <lineage>
        <taxon>Bacteria</taxon>
        <taxon>Bacillati</taxon>
        <taxon>Actinomycetota</taxon>
        <taxon>Actinomycetes</taxon>
        <taxon>Kitasatosporales</taxon>
        <taxon>Streptomycetaceae</taxon>
        <taxon>Streptomyces</taxon>
    </lineage>
</organism>
<proteinExistence type="predicted"/>
<dbReference type="KEGG" id="slau:SLA_5773"/>
<keyword evidence="1" id="KW-0732">Signal</keyword>
<name>A0A169P6V4_STRLU</name>
<feature type="signal peptide" evidence="1">
    <location>
        <begin position="1"/>
        <end position="31"/>
    </location>
</feature>
<feature type="chain" id="PRO_5038945618" evidence="1">
    <location>
        <begin position="32"/>
        <end position="71"/>
    </location>
</feature>
<dbReference type="AlphaFoldDB" id="A0A169P6V4"/>
<evidence type="ECO:0000256" key="1">
    <source>
        <dbReference type="SAM" id="SignalP"/>
    </source>
</evidence>
<evidence type="ECO:0000313" key="3">
    <source>
        <dbReference type="Proteomes" id="UP000217676"/>
    </source>
</evidence>
<sequence>MGGKDMSSAGRILGFATAAVAFSFASLGATAQADTGPGPADAGVFLRCEAAGAPLEGDLDWDLVSENLNWD</sequence>
<dbReference type="Proteomes" id="UP000217676">
    <property type="component" value="Chromosome"/>
</dbReference>
<keyword evidence="3" id="KW-1185">Reference proteome</keyword>
<gene>
    <name evidence="2" type="ORF">SLA_5773</name>
</gene>